<dbReference type="OrthoDB" id="1517790at2759"/>
<gene>
    <name evidence="4" type="ORF">D9758_008176</name>
</gene>
<sequence>MEISNEAVVFTAPIRSSAPVRTRTKLAAGRSSPQKQVEKEEPPVVPAMNIKEQMEDGIPGATATPPEDTLGRWLSFKALSESAASPELYEIHLGITSNPLKSVPSPIPLLSSGPSAAQRRSKRDNPARSEARDLQTLKAFSNEILEIQHEIYLFGSLKVIDQYLPLSSKSFVDLANRLTSLDISHNALTSIPTNLFTFTELTYLDVSHNLFTSLPFNEPFTSGRKFGPTSRGFTPSTNRADSPLPRLATLHAFHNKLSADAIDLVLPSSLVKVDL</sequence>
<dbReference type="InterPro" id="IPR001611">
    <property type="entry name" value="Leu-rich_rpt"/>
</dbReference>
<dbReference type="SUPFAM" id="SSF52058">
    <property type="entry name" value="L domain-like"/>
    <property type="match status" value="1"/>
</dbReference>
<dbReference type="PROSITE" id="PS51450">
    <property type="entry name" value="LRR"/>
    <property type="match status" value="1"/>
</dbReference>
<comment type="caution">
    <text evidence="4">The sequence shown here is derived from an EMBL/GenBank/DDBJ whole genome shotgun (WGS) entry which is preliminary data.</text>
</comment>
<evidence type="ECO:0000313" key="5">
    <source>
        <dbReference type="Proteomes" id="UP000559256"/>
    </source>
</evidence>
<dbReference type="PANTHER" id="PTHR47114:SF2">
    <property type="entry name" value="OLIGODENDROCYTE-MYELIN GLYCOPROTEIN"/>
    <property type="match status" value="1"/>
</dbReference>
<evidence type="ECO:0000313" key="4">
    <source>
        <dbReference type="EMBL" id="KAF5364975.1"/>
    </source>
</evidence>
<keyword evidence="2" id="KW-0677">Repeat</keyword>
<dbReference type="Pfam" id="PF12799">
    <property type="entry name" value="LRR_4"/>
    <property type="match status" value="1"/>
</dbReference>
<dbReference type="InterPro" id="IPR032675">
    <property type="entry name" value="LRR_dom_sf"/>
</dbReference>
<dbReference type="Proteomes" id="UP000559256">
    <property type="component" value="Unassembled WGS sequence"/>
</dbReference>
<evidence type="ECO:0000256" key="3">
    <source>
        <dbReference type="SAM" id="MobiDB-lite"/>
    </source>
</evidence>
<feature type="region of interest" description="Disordered" evidence="3">
    <location>
        <begin position="21"/>
        <end position="42"/>
    </location>
</feature>
<dbReference type="AlphaFoldDB" id="A0A8H5GHQ3"/>
<reference evidence="4 5" key="1">
    <citation type="journal article" date="2020" name="ISME J.">
        <title>Uncovering the hidden diversity of litter-decomposition mechanisms in mushroom-forming fungi.</title>
        <authorList>
            <person name="Floudas D."/>
            <person name="Bentzer J."/>
            <person name="Ahren D."/>
            <person name="Johansson T."/>
            <person name="Persson P."/>
            <person name="Tunlid A."/>
        </authorList>
    </citation>
    <scope>NUCLEOTIDE SEQUENCE [LARGE SCALE GENOMIC DNA]</scope>
    <source>
        <strain evidence="4 5">CBS 291.85</strain>
    </source>
</reference>
<organism evidence="4 5">
    <name type="scientific">Tetrapyrgos nigripes</name>
    <dbReference type="NCBI Taxonomy" id="182062"/>
    <lineage>
        <taxon>Eukaryota</taxon>
        <taxon>Fungi</taxon>
        <taxon>Dikarya</taxon>
        <taxon>Basidiomycota</taxon>
        <taxon>Agaricomycotina</taxon>
        <taxon>Agaricomycetes</taxon>
        <taxon>Agaricomycetidae</taxon>
        <taxon>Agaricales</taxon>
        <taxon>Marasmiineae</taxon>
        <taxon>Marasmiaceae</taxon>
        <taxon>Tetrapyrgos</taxon>
    </lineage>
</organism>
<dbReference type="PANTHER" id="PTHR47114">
    <property type="match status" value="1"/>
</dbReference>
<accession>A0A8H5GHQ3</accession>
<name>A0A8H5GHQ3_9AGAR</name>
<dbReference type="InterPro" id="IPR051071">
    <property type="entry name" value="LRR-bact_E3_ubiq_ligases"/>
</dbReference>
<proteinExistence type="predicted"/>
<evidence type="ECO:0000256" key="2">
    <source>
        <dbReference type="ARBA" id="ARBA00022737"/>
    </source>
</evidence>
<keyword evidence="1" id="KW-0433">Leucine-rich repeat</keyword>
<evidence type="ECO:0000256" key="1">
    <source>
        <dbReference type="ARBA" id="ARBA00022614"/>
    </source>
</evidence>
<feature type="region of interest" description="Disordered" evidence="3">
    <location>
        <begin position="106"/>
        <end position="130"/>
    </location>
</feature>
<feature type="compositionally biased region" description="Low complexity" evidence="3">
    <location>
        <begin position="106"/>
        <end position="115"/>
    </location>
</feature>
<protein>
    <submittedName>
        <fullName evidence="4">Uncharacterized protein</fullName>
    </submittedName>
</protein>
<dbReference type="InterPro" id="IPR025875">
    <property type="entry name" value="Leu-rich_rpt_4"/>
</dbReference>
<dbReference type="EMBL" id="JAACJM010000030">
    <property type="protein sequence ID" value="KAF5364975.1"/>
    <property type="molecule type" value="Genomic_DNA"/>
</dbReference>
<dbReference type="Gene3D" id="3.80.10.10">
    <property type="entry name" value="Ribonuclease Inhibitor"/>
    <property type="match status" value="1"/>
</dbReference>
<keyword evidence="5" id="KW-1185">Reference proteome</keyword>